<organism evidence="2 3">
    <name type="scientific">Microbulbifer flavimaris</name>
    <dbReference type="NCBI Taxonomy" id="1781068"/>
    <lineage>
        <taxon>Bacteria</taxon>
        <taxon>Pseudomonadati</taxon>
        <taxon>Pseudomonadota</taxon>
        <taxon>Gammaproteobacteria</taxon>
        <taxon>Cellvibrionales</taxon>
        <taxon>Microbulbiferaceae</taxon>
        <taxon>Microbulbifer</taxon>
    </lineage>
</organism>
<dbReference type="Gene3D" id="3.40.220.10">
    <property type="entry name" value="Leucine Aminopeptidase, subunit E, domain 1"/>
    <property type="match status" value="1"/>
</dbReference>
<dbReference type="InterPro" id="IPR002589">
    <property type="entry name" value="Macro_dom"/>
</dbReference>
<dbReference type="EMBL" id="LRFG02000002">
    <property type="protein sequence ID" value="PCO06040.1"/>
    <property type="molecule type" value="Genomic_DNA"/>
</dbReference>
<gene>
    <name evidence="2" type="ORF">AWR36_008590</name>
</gene>
<keyword evidence="3" id="KW-1185">Reference proteome</keyword>
<name>A0ABX4I2B0_9GAMM</name>
<protein>
    <submittedName>
        <fullName evidence="2">Phosphatase</fullName>
    </submittedName>
</protein>
<feature type="domain" description="Macro" evidence="1">
    <location>
        <begin position="1"/>
        <end position="170"/>
    </location>
</feature>
<dbReference type="PROSITE" id="PS51154">
    <property type="entry name" value="MACRO"/>
    <property type="match status" value="1"/>
</dbReference>
<sequence length="174" mass="18802">MTVIKLTSGDILTIRAGGLVCPAHKHLIRGRGLSDQIFERGGAALEAACDLQPECEVGQARLTRAYGLPVSYLIHTVTPQWSSGDQWGAKALAQLGQCYESVLDLAQAKGIRTLLFPALGAGTNRFPHSIAAHRALEVLVPRAAGFEQLTVCLHTRAALAEWRRVEKQFFAESG</sequence>
<evidence type="ECO:0000313" key="3">
    <source>
        <dbReference type="Proteomes" id="UP000218427"/>
    </source>
</evidence>
<dbReference type="SMART" id="SM00506">
    <property type="entry name" value="A1pp"/>
    <property type="match status" value="1"/>
</dbReference>
<proteinExistence type="predicted"/>
<comment type="caution">
    <text evidence="2">The sequence shown here is derived from an EMBL/GenBank/DDBJ whole genome shotgun (WGS) entry which is preliminary data.</text>
</comment>
<reference evidence="2" key="1">
    <citation type="submission" date="2017-08" db="EMBL/GenBank/DDBJ databases">
        <title>Microbulbifer marisrubri sp. nov., a halophilic alphaproteobacterium isolated from marine sediment of the Yellow Sea, China.</title>
        <authorList>
            <person name="Zhang G."/>
            <person name="Xiong Q."/>
        </authorList>
    </citation>
    <scope>NUCLEOTIDE SEQUENCE [LARGE SCALE GENOMIC DNA]</scope>
    <source>
        <strain evidence="2">WRN-8</strain>
    </source>
</reference>
<dbReference type="Pfam" id="PF01661">
    <property type="entry name" value="Macro"/>
    <property type="match status" value="1"/>
</dbReference>
<dbReference type="InterPro" id="IPR043472">
    <property type="entry name" value="Macro_dom-like"/>
</dbReference>
<dbReference type="PANTHER" id="PTHR11106:SF27">
    <property type="entry name" value="MACRO DOMAIN-CONTAINING PROTEIN"/>
    <property type="match status" value="1"/>
</dbReference>
<evidence type="ECO:0000259" key="1">
    <source>
        <dbReference type="PROSITE" id="PS51154"/>
    </source>
</evidence>
<dbReference type="Proteomes" id="UP000218427">
    <property type="component" value="Unassembled WGS sequence"/>
</dbReference>
<dbReference type="PANTHER" id="PTHR11106">
    <property type="entry name" value="GANGLIOSIDE INDUCED DIFFERENTIATION ASSOCIATED PROTEIN 2-RELATED"/>
    <property type="match status" value="1"/>
</dbReference>
<accession>A0ABX4I2B0</accession>
<dbReference type="SUPFAM" id="SSF52949">
    <property type="entry name" value="Macro domain-like"/>
    <property type="match status" value="1"/>
</dbReference>
<evidence type="ECO:0000313" key="2">
    <source>
        <dbReference type="EMBL" id="PCO06040.1"/>
    </source>
</evidence>